<protein>
    <submittedName>
        <fullName evidence="2">Uncharacterized protein</fullName>
    </submittedName>
</protein>
<feature type="compositionally biased region" description="Basic and acidic residues" evidence="1">
    <location>
        <begin position="137"/>
        <end position="154"/>
    </location>
</feature>
<evidence type="ECO:0000313" key="3">
    <source>
        <dbReference type="Proteomes" id="UP000542210"/>
    </source>
</evidence>
<reference evidence="2 3" key="1">
    <citation type="submission" date="2020-08" db="EMBL/GenBank/DDBJ databases">
        <title>Sequencing the genomes of 1000 actinobacteria strains.</title>
        <authorList>
            <person name="Klenk H.-P."/>
        </authorList>
    </citation>
    <scope>NUCLEOTIDE SEQUENCE [LARGE SCALE GENOMIC DNA]</scope>
    <source>
        <strain evidence="2 3">DSM 45784</strain>
    </source>
</reference>
<gene>
    <name evidence="2" type="ORF">BJ982_003752</name>
</gene>
<evidence type="ECO:0000313" key="2">
    <source>
        <dbReference type="EMBL" id="MBB4702208.1"/>
    </source>
</evidence>
<dbReference type="Proteomes" id="UP000542210">
    <property type="component" value="Unassembled WGS sequence"/>
</dbReference>
<name>A0A7W7D8F0_9ACTN</name>
<keyword evidence="3" id="KW-1185">Reference proteome</keyword>
<comment type="caution">
    <text evidence="2">The sequence shown here is derived from an EMBL/GenBank/DDBJ whole genome shotgun (WGS) entry which is preliminary data.</text>
</comment>
<feature type="region of interest" description="Disordered" evidence="1">
    <location>
        <begin position="137"/>
        <end position="273"/>
    </location>
</feature>
<proteinExistence type="predicted"/>
<sequence length="360" mass="40641">MAAGEIHIELAVNFAEDPKLRSLLRYGSEVRGLRDLYVLMICYCKRNLTDGFVPVEEIGLMVYPDTWDNGQRDAKRLIEAGLLLEADGGYIVAAYIKRNRSKVEVLQLLQDKAAGGSLGNHKRWHEGKGVVKADCKHCKPNLDRSTDRTSDRWSDGGSDSGAIRGANRTDPGERSNAAPQQHFDGDRSDRSNDSNATADSPHDESGVQGELSDLREGGVSHTDRTTDSHTDRGASRVRSPKTETETETETDKSNPPTPQGGQRRKRRVEGEDYDSDPAFVRFWDVYPEKRGKFEGFKAWQAAMARGDDPERIIQAAQWFRDDPTRNPEKTKWAQGWLNNRRYKDQRPVRPRVPVGNFWEN</sequence>
<evidence type="ECO:0000256" key="1">
    <source>
        <dbReference type="SAM" id="MobiDB-lite"/>
    </source>
</evidence>
<organism evidence="2 3">
    <name type="scientific">Sphaerisporangium siamense</name>
    <dbReference type="NCBI Taxonomy" id="795645"/>
    <lineage>
        <taxon>Bacteria</taxon>
        <taxon>Bacillati</taxon>
        <taxon>Actinomycetota</taxon>
        <taxon>Actinomycetes</taxon>
        <taxon>Streptosporangiales</taxon>
        <taxon>Streptosporangiaceae</taxon>
        <taxon>Sphaerisporangium</taxon>
    </lineage>
</organism>
<accession>A0A7W7D8F0</accession>
<dbReference type="EMBL" id="JACHND010000001">
    <property type="protein sequence ID" value="MBB4702208.1"/>
    <property type="molecule type" value="Genomic_DNA"/>
</dbReference>
<dbReference type="AlphaFoldDB" id="A0A7W7D8F0"/>
<feature type="compositionally biased region" description="Basic and acidic residues" evidence="1">
    <location>
        <begin position="212"/>
        <end position="252"/>
    </location>
</feature>
<dbReference type="RefSeq" id="WP_184881798.1">
    <property type="nucleotide sequence ID" value="NZ_BOOV01000026.1"/>
</dbReference>
<feature type="compositionally biased region" description="Basic and acidic residues" evidence="1">
    <location>
        <begin position="183"/>
        <end position="192"/>
    </location>
</feature>